<keyword evidence="2" id="KW-1185">Reference proteome</keyword>
<accession>A0A316YKC6</accession>
<dbReference type="InParanoid" id="A0A316YKC6"/>
<gene>
    <name evidence="1" type="ORF">FA10DRAFT_140436</name>
</gene>
<evidence type="ECO:0000313" key="1">
    <source>
        <dbReference type="EMBL" id="PWN89264.1"/>
    </source>
</evidence>
<proteinExistence type="predicted"/>
<dbReference type="EMBL" id="KZ819637">
    <property type="protein sequence ID" value="PWN89264.1"/>
    <property type="molecule type" value="Genomic_DNA"/>
</dbReference>
<dbReference type="GeneID" id="37039948"/>
<dbReference type="RefSeq" id="XP_025376462.1">
    <property type="nucleotide sequence ID" value="XM_025518032.1"/>
</dbReference>
<dbReference type="AlphaFoldDB" id="A0A316YKC6"/>
<evidence type="ECO:0000313" key="2">
    <source>
        <dbReference type="Proteomes" id="UP000245768"/>
    </source>
</evidence>
<organism evidence="1 2">
    <name type="scientific">Acaromyces ingoldii</name>
    <dbReference type="NCBI Taxonomy" id="215250"/>
    <lineage>
        <taxon>Eukaryota</taxon>
        <taxon>Fungi</taxon>
        <taxon>Dikarya</taxon>
        <taxon>Basidiomycota</taxon>
        <taxon>Ustilaginomycotina</taxon>
        <taxon>Exobasidiomycetes</taxon>
        <taxon>Exobasidiales</taxon>
        <taxon>Cryptobasidiaceae</taxon>
        <taxon>Acaromyces</taxon>
    </lineage>
</organism>
<sequence>MVPISGTRLIAPPLSTFLPTGTFSLLLYVKRLFSARFCAPLLSSHYHETSQKLKGVIFVGDDFHLPRTASDSLWVCFLLNEARRASSGIVALQGGSFAAAHLSLRHILLALIWLCLRHTSPRK</sequence>
<dbReference type="Proteomes" id="UP000245768">
    <property type="component" value="Unassembled WGS sequence"/>
</dbReference>
<protein>
    <submittedName>
        <fullName evidence="1">Uncharacterized protein</fullName>
    </submittedName>
</protein>
<name>A0A316YKC6_9BASI</name>
<reference evidence="1 2" key="1">
    <citation type="journal article" date="2018" name="Mol. Biol. Evol.">
        <title>Broad Genomic Sampling Reveals a Smut Pathogenic Ancestry of the Fungal Clade Ustilaginomycotina.</title>
        <authorList>
            <person name="Kijpornyongpan T."/>
            <person name="Mondo S.J."/>
            <person name="Barry K."/>
            <person name="Sandor L."/>
            <person name="Lee J."/>
            <person name="Lipzen A."/>
            <person name="Pangilinan J."/>
            <person name="LaButti K."/>
            <person name="Hainaut M."/>
            <person name="Henrissat B."/>
            <person name="Grigoriev I.V."/>
            <person name="Spatafora J.W."/>
            <person name="Aime M.C."/>
        </authorList>
    </citation>
    <scope>NUCLEOTIDE SEQUENCE [LARGE SCALE GENOMIC DNA]</scope>
    <source>
        <strain evidence="1 2">MCA 4198</strain>
    </source>
</reference>